<feature type="non-terminal residue" evidence="1">
    <location>
        <position position="113"/>
    </location>
</feature>
<name>A0AAV7MH84_PLEWA</name>
<dbReference type="AlphaFoldDB" id="A0AAV7MH84"/>
<accession>A0AAV7MH84</accession>
<gene>
    <name evidence="1" type="ORF">NDU88_007493</name>
</gene>
<comment type="caution">
    <text evidence="1">The sequence shown here is derived from an EMBL/GenBank/DDBJ whole genome shotgun (WGS) entry which is preliminary data.</text>
</comment>
<feature type="non-terminal residue" evidence="1">
    <location>
        <position position="1"/>
    </location>
</feature>
<reference evidence="1" key="1">
    <citation type="journal article" date="2022" name="bioRxiv">
        <title>Sequencing and chromosome-scale assembly of the giantPleurodeles waltlgenome.</title>
        <authorList>
            <person name="Brown T."/>
            <person name="Elewa A."/>
            <person name="Iarovenko S."/>
            <person name="Subramanian E."/>
            <person name="Araus A.J."/>
            <person name="Petzold A."/>
            <person name="Susuki M."/>
            <person name="Suzuki K.-i.T."/>
            <person name="Hayashi T."/>
            <person name="Toyoda A."/>
            <person name="Oliveira C."/>
            <person name="Osipova E."/>
            <person name="Leigh N.D."/>
            <person name="Simon A."/>
            <person name="Yun M.H."/>
        </authorList>
    </citation>
    <scope>NUCLEOTIDE SEQUENCE</scope>
    <source>
        <strain evidence="1">20211129_DDA</strain>
        <tissue evidence="1">Liver</tissue>
    </source>
</reference>
<evidence type="ECO:0000313" key="1">
    <source>
        <dbReference type="EMBL" id="KAJ1102444.1"/>
    </source>
</evidence>
<proteinExistence type="predicted"/>
<organism evidence="1 2">
    <name type="scientific">Pleurodeles waltl</name>
    <name type="common">Iberian ribbed newt</name>
    <dbReference type="NCBI Taxonomy" id="8319"/>
    <lineage>
        <taxon>Eukaryota</taxon>
        <taxon>Metazoa</taxon>
        <taxon>Chordata</taxon>
        <taxon>Craniata</taxon>
        <taxon>Vertebrata</taxon>
        <taxon>Euteleostomi</taxon>
        <taxon>Amphibia</taxon>
        <taxon>Batrachia</taxon>
        <taxon>Caudata</taxon>
        <taxon>Salamandroidea</taxon>
        <taxon>Salamandridae</taxon>
        <taxon>Pleurodelinae</taxon>
        <taxon>Pleurodeles</taxon>
    </lineage>
</organism>
<protein>
    <submittedName>
        <fullName evidence="1">Uncharacterized protein</fullName>
    </submittedName>
</protein>
<evidence type="ECO:0000313" key="2">
    <source>
        <dbReference type="Proteomes" id="UP001066276"/>
    </source>
</evidence>
<dbReference type="Proteomes" id="UP001066276">
    <property type="component" value="Chromosome 10"/>
</dbReference>
<keyword evidence="2" id="KW-1185">Reference proteome</keyword>
<dbReference type="EMBL" id="JANPWB010000014">
    <property type="protein sequence ID" value="KAJ1102444.1"/>
    <property type="molecule type" value="Genomic_DNA"/>
</dbReference>
<sequence length="113" mass="12064">DPSVLDGGAGLRPHLPSTGELTLLWWTGVQASDLTNPPLGEVTLYGGRGCRSRTPRCTFCGGWGLRPLSHTLPLREVSLGGGCRPQTPPTLHWGADPLWWTGVQASDLTNPPL</sequence>